<dbReference type="GO" id="GO:0016788">
    <property type="term" value="F:hydrolase activity, acting on ester bonds"/>
    <property type="evidence" value="ECO:0007669"/>
    <property type="project" value="InterPro"/>
</dbReference>
<reference evidence="15 17" key="2">
    <citation type="journal article" date="2013" name="Nature">
        <title>Insights into bilaterian evolution from three spiralian genomes.</title>
        <authorList>
            <person name="Simakov O."/>
            <person name="Marletaz F."/>
            <person name="Cho S.J."/>
            <person name="Edsinger-Gonzales E."/>
            <person name="Havlak P."/>
            <person name="Hellsten U."/>
            <person name="Kuo D.H."/>
            <person name="Larsson T."/>
            <person name="Lv J."/>
            <person name="Arendt D."/>
            <person name="Savage R."/>
            <person name="Osoegawa K."/>
            <person name="de Jong P."/>
            <person name="Grimwood J."/>
            <person name="Chapman J.A."/>
            <person name="Shapiro H."/>
            <person name="Aerts A."/>
            <person name="Otillar R.P."/>
            <person name="Terry A.Y."/>
            <person name="Boore J.L."/>
            <person name="Grigoriev I.V."/>
            <person name="Lindberg D.R."/>
            <person name="Seaver E.C."/>
            <person name="Weisblat D.A."/>
            <person name="Putnam N.H."/>
            <person name="Rokhsar D.S."/>
        </authorList>
    </citation>
    <scope>NUCLEOTIDE SEQUENCE</scope>
</reference>
<comment type="subcellular location">
    <subcellularLocation>
        <location evidence="2">Nucleus</location>
    </subcellularLocation>
</comment>
<dbReference type="GO" id="GO:0005634">
    <property type="term" value="C:nucleus"/>
    <property type="evidence" value="ECO:0000318"/>
    <property type="project" value="GO_Central"/>
</dbReference>
<comment type="similarity">
    <text evidence="3">Belongs to the XPG/RAD2 endonuclease family. XPG subfamily.</text>
</comment>
<keyword evidence="6" id="KW-0255">Endonuclease</keyword>
<feature type="domain" description="XPG N-terminal" evidence="14">
    <location>
        <begin position="1"/>
        <end position="98"/>
    </location>
</feature>
<dbReference type="GeneID" id="20210824"/>
<keyword evidence="4" id="KW-0540">Nuclease</keyword>
<dbReference type="Proteomes" id="UP000015101">
    <property type="component" value="Unassembled WGS sequence"/>
</dbReference>
<evidence type="ECO:0000313" key="16">
    <source>
        <dbReference type="EnsemblMetazoa" id="HelroP188230"/>
    </source>
</evidence>
<dbReference type="KEGG" id="hro:HELRODRAFT_188230"/>
<dbReference type="InterPro" id="IPR036279">
    <property type="entry name" value="5-3_exonuclease_C_sf"/>
</dbReference>
<dbReference type="InterPro" id="IPR006086">
    <property type="entry name" value="XPG-I_dom"/>
</dbReference>
<dbReference type="InterPro" id="IPR006085">
    <property type="entry name" value="XPG_DNA_repair_N"/>
</dbReference>
<dbReference type="EMBL" id="AMQM01000466">
    <property type="status" value="NOT_ANNOTATED_CDS"/>
    <property type="molecule type" value="Genomic_DNA"/>
</dbReference>
<dbReference type="FunFam" id="1.10.150.20:FF:000037">
    <property type="entry name" value="DNA repair protein complementing XP-G cells homolog"/>
    <property type="match status" value="1"/>
</dbReference>
<evidence type="ECO:0000256" key="6">
    <source>
        <dbReference type="ARBA" id="ARBA00022759"/>
    </source>
</evidence>
<sequence length="924" mass="105037">MGVKGLWKLLEPTGKAVSCQSLTGKVLAVDVSLWLHQLLKGMRDNKGQPIRNAHLIGLFKRICKLLFFGIKPIFVFDGSVPILKKQTIASRQKRRVEANLSSKHSLKKMLNKMLEKYALGNITGQNVNLEITKKGTISKKRYDKNDDDNDIFKLPTTEYPLMMMTTGEDDSNDIINNNNINNNNNNINDNTNHGEDEDCRNIHSERLNSTVDFDSDDFKSLPIAVKLEMLLEYKDKCKQTSWEHISSFPKKADDFSDYQLRRLMNINKITKHIESVRQDSNRGTATEFDCDGQLIYGVSHIASRDDVRFVYAKRKHDHVISAGGKRHQIDQDSHKNSLKKCNSFSYNNNVSNVTRNFVPYVLESNSIKDCYSSQIENKMNEKFLLPLNNMRSLSSVRPFSFGDMESKVRKRRFSGAEAQNDEDEEDDDAADDDDKDFSTSQSKDMKAEVATAEAASIDNDDEMCNNVREMINDVFDKAHPDDGSDKINFSAIEEKLSGELLKLREDRGKQERLATNINDQMNSEAQDLLRLFGVPFVVSPGEAEAQCAFLDRTGQTDGTISDDCDSFLFGARSVVKNLFSGDVAEIFRSRDIEERLSAFFALCVYLFCRLRKTLYKYSLKSDIRSLLMMAFIGLNIFQVLDQCQLICIGMLCGSDYTEGVRGVGPITAMEVIHEFKGQGLECLENFKQWWVEAMKQKKSQQATKESKVKTKLRQIHLNEGFPSRAVYEAYTNAVVDESMEEFEWGTPQFEELERYALMTLSWSKQQTDDLMIPLIKQLQSSKCPSKQKGMTDFFEKVPYGGSSCGSGSRKKIKSKRLRQVLNLKMTSSRQSGTTFNEGQSNCKRTVNKKTKKQTPKILNNYIKVQQEVNLSEESDDDDNDDDDRQLGHDDDGEEISDSVLASIDIDHIVGSKTAKSNKRISKKK</sequence>
<dbReference type="InterPro" id="IPR029060">
    <property type="entry name" value="PIN-like_dom_sf"/>
</dbReference>
<dbReference type="Pfam" id="PF00867">
    <property type="entry name" value="XPG_I"/>
    <property type="match status" value="1"/>
</dbReference>
<dbReference type="STRING" id="6412.T1FPS7"/>
<dbReference type="GO" id="GO:0006289">
    <property type="term" value="P:nucleotide-excision repair"/>
    <property type="evidence" value="ECO:0007669"/>
    <property type="project" value="InterPro"/>
</dbReference>
<feature type="compositionally biased region" description="Acidic residues" evidence="12">
    <location>
        <begin position="419"/>
        <end position="435"/>
    </location>
</feature>
<evidence type="ECO:0000256" key="10">
    <source>
        <dbReference type="ARBA" id="ARBA00023204"/>
    </source>
</evidence>
<dbReference type="SMART" id="SM00279">
    <property type="entry name" value="HhH2"/>
    <property type="match status" value="1"/>
</dbReference>
<feature type="region of interest" description="Disordered" evidence="12">
    <location>
        <begin position="826"/>
        <end position="854"/>
    </location>
</feature>
<evidence type="ECO:0000256" key="3">
    <source>
        <dbReference type="ARBA" id="ARBA00005283"/>
    </source>
</evidence>
<feature type="region of interest" description="Disordered" evidence="12">
    <location>
        <begin position="410"/>
        <end position="453"/>
    </location>
</feature>
<evidence type="ECO:0000256" key="8">
    <source>
        <dbReference type="ARBA" id="ARBA00022801"/>
    </source>
</evidence>
<reference evidence="16" key="3">
    <citation type="submission" date="2015-06" db="UniProtKB">
        <authorList>
            <consortium name="EnsemblMetazoa"/>
        </authorList>
    </citation>
    <scope>IDENTIFICATION</scope>
</reference>
<dbReference type="GO" id="GO:0046872">
    <property type="term" value="F:metal ion binding"/>
    <property type="evidence" value="ECO:0007669"/>
    <property type="project" value="UniProtKB-KW"/>
</dbReference>
<dbReference type="EMBL" id="KB096324">
    <property type="protein sequence ID" value="ESO05925.1"/>
    <property type="molecule type" value="Genomic_DNA"/>
</dbReference>
<dbReference type="SUPFAM" id="SSF88723">
    <property type="entry name" value="PIN domain-like"/>
    <property type="match status" value="1"/>
</dbReference>
<feature type="region of interest" description="Disordered" evidence="12">
    <location>
        <begin position="870"/>
        <end position="898"/>
    </location>
</feature>
<keyword evidence="11" id="KW-0539">Nucleus</keyword>
<dbReference type="HOGENOM" id="CLU_003018_2_0_1"/>
<proteinExistence type="inferred from homology"/>
<evidence type="ECO:0000256" key="11">
    <source>
        <dbReference type="ARBA" id="ARBA00023242"/>
    </source>
</evidence>
<dbReference type="CDD" id="cd09904">
    <property type="entry name" value="H3TH_XPG"/>
    <property type="match status" value="1"/>
</dbReference>
<accession>T1FPS7</accession>
<dbReference type="InterPro" id="IPR019974">
    <property type="entry name" value="XPG_CS"/>
</dbReference>
<keyword evidence="10" id="KW-0234">DNA repair</keyword>
<dbReference type="InParanoid" id="T1FPS7"/>
<organism evidence="16 17">
    <name type="scientific">Helobdella robusta</name>
    <name type="common">Californian leech</name>
    <dbReference type="NCBI Taxonomy" id="6412"/>
    <lineage>
        <taxon>Eukaryota</taxon>
        <taxon>Metazoa</taxon>
        <taxon>Spiralia</taxon>
        <taxon>Lophotrochozoa</taxon>
        <taxon>Annelida</taxon>
        <taxon>Clitellata</taxon>
        <taxon>Hirudinea</taxon>
        <taxon>Rhynchobdellida</taxon>
        <taxon>Glossiphoniidae</taxon>
        <taxon>Helobdella</taxon>
    </lineage>
</organism>
<dbReference type="SMART" id="SM00485">
    <property type="entry name" value="XPGN"/>
    <property type="match status" value="1"/>
</dbReference>
<dbReference type="PRINTS" id="PR00066">
    <property type="entry name" value="XRODRMPGMNTG"/>
</dbReference>
<dbReference type="PANTHER" id="PTHR16171">
    <property type="entry name" value="DNA REPAIR PROTEIN COMPLEMENTING XP-G CELLS-RELATED"/>
    <property type="match status" value="1"/>
</dbReference>
<dbReference type="GO" id="GO:0004520">
    <property type="term" value="F:DNA endonuclease activity"/>
    <property type="evidence" value="ECO:0000318"/>
    <property type="project" value="GO_Central"/>
</dbReference>
<dbReference type="PROSITE" id="PS00841">
    <property type="entry name" value="XPG_1"/>
    <property type="match status" value="1"/>
</dbReference>
<evidence type="ECO:0000259" key="13">
    <source>
        <dbReference type="SMART" id="SM00484"/>
    </source>
</evidence>
<comment type="cofactor">
    <cofactor evidence="1">
        <name>Mg(2+)</name>
        <dbReference type="ChEBI" id="CHEBI:18420"/>
    </cofactor>
</comment>
<dbReference type="SUPFAM" id="SSF47807">
    <property type="entry name" value="5' to 3' exonuclease, C-terminal subdomain"/>
    <property type="match status" value="1"/>
</dbReference>
<dbReference type="PRINTS" id="PR00853">
    <property type="entry name" value="XPGRADSUPER"/>
</dbReference>
<evidence type="ECO:0000256" key="9">
    <source>
        <dbReference type="ARBA" id="ARBA00022842"/>
    </source>
</evidence>
<dbReference type="EnsemblMetazoa" id="HelroT188230">
    <property type="protein sequence ID" value="HelroP188230"/>
    <property type="gene ID" value="HelroG188230"/>
</dbReference>
<evidence type="ECO:0000256" key="7">
    <source>
        <dbReference type="ARBA" id="ARBA00022763"/>
    </source>
</evidence>
<gene>
    <name evidence="16" type="primary">20210824</name>
    <name evidence="15" type="ORF">HELRODRAFT_188230</name>
</gene>
<dbReference type="OrthoDB" id="2959108at2759"/>
<evidence type="ECO:0000259" key="14">
    <source>
        <dbReference type="SMART" id="SM00485"/>
    </source>
</evidence>
<protein>
    <recommendedName>
        <fullName evidence="18">XPG N-terminal domain-containing protein</fullName>
    </recommendedName>
</protein>
<dbReference type="InterPro" id="IPR008918">
    <property type="entry name" value="HhH2"/>
</dbReference>
<feature type="compositionally biased region" description="Acidic residues" evidence="12">
    <location>
        <begin position="870"/>
        <end position="883"/>
    </location>
</feature>
<evidence type="ECO:0000256" key="5">
    <source>
        <dbReference type="ARBA" id="ARBA00022723"/>
    </source>
</evidence>
<dbReference type="AlphaFoldDB" id="T1FPS7"/>
<evidence type="ECO:0008006" key="18">
    <source>
        <dbReference type="Google" id="ProtNLM"/>
    </source>
</evidence>
<dbReference type="Pfam" id="PF00752">
    <property type="entry name" value="XPG_N"/>
    <property type="match status" value="1"/>
</dbReference>
<feature type="domain" description="XPG-I" evidence="13">
    <location>
        <begin position="530"/>
        <end position="598"/>
    </location>
</feature>
<evidence type="ECO:0000313" key="15">
    <source>
        <dbReference type="EMBL" id="ESO05925.1"/>
    </source>
</evidence>
<evidence type="ECO:0000313" key="17">
    <source>
        <dbReference type="Proteomes" id="UP000015101"/>
    </source>
</evidence>
<dbReference type="SMART" id="SM00484">
    <property type="entry name" value="XPGI"/>
    <property type="match status" value="1"/>
</dbReference>
<feature type="compositionally biased region" description="Polar residues" evidence="12">
    <location>
        <begin position="826"/>
        <end position="844"/>
    </location>
</feature>
<dbReference type="Gene3D" id="1.10.150.20">
    <property type="entry name" value="5' to 3' exonuclease, C-terminal subdomain"/>
    <property type="match status" value="1"/>
</dbReference>
<dbReference type="CDD" id="cd09868">
    <property type="entry name" value="PIN_XPG_RAD2"/>
    <property type="match status" value="2"/>
</dbReference>
<dbReference type="Gene3D" id="3.40.50.1010">
    <property type="entry name" value="5'-nuclease"/>
    <property type="match status" value="2"/>
</dbReference>
<dbReference type="FunCoup" id="T1FPS7">
    <property type="interactions" value="1261"/>
</dbReference>
<keyword evidence="9" id="KW-0460">Magnesium</keyword>
<evidence type="ECO:0000256" key="2">
    <source>
        <dbReference type="ARBA" id="ARBA00004123"/>
    </source>
</evidence>
<keyword evidence="5" id="KW-0479">Metal-binding</keyword>
<dbReference type="InterPro" id="IPR006084">
    <property type="entry name" value="XPG/Rad2"/>
</dbReference>
<evidence type="ECO:0000256" key="4">
    <source>
        <dbReference type="ARBA" id="ARBA00022722"/>
    </source>
</evidence>
<keyword evidence="7" id="KW-0227">DNA damage</keyword>
<feature type="compositionally biased region" description="Basic residues" evidence="12">
    <location>
        <begin position="845"/>
        <end position="854"/>
    </location>
</feature>
<evidence type="ECO:0000256" key="12">
    <source>
        <dbReference type="SAM" id="MobiDB-lite"/>
    </source>
</evidence>
<keyword evidence="8" id="KW-0378">Hydrolase</keyword>
<keyword evidence="17" id="KW-1185">Reference proteome</keyword>
<evidence type="ECO:0000256" key="1">
    <source>
        <dbReference type="ARBA" id="ARBA00001946"/>
    </source>
</evidence>
<dbReference type="RefSeq" id="XP_009015293.1">
    <property type="nucleotide sequence ID" value="XM_009017045.1"/>
</dbReference>
<dbReference type="CTD" id="20210824"/>
<dbReference type="eggNOG" id="KOG2520">
    <property type="taxonomic scope" value="Eukaryota"/>
</dbReference>
<dbReference type="GO" id="GO:0003697">
    <property type="term" value="F:single-stranded DNA binding"/>
    <property type="evidence" value="ECO:0000318"/>
    <property type="project" value="GO_Central"/>
</dbReference>
<name>T1FPS7_HELRO</name>
<dbReference type="OMA" id="MNIPLIR"/>
<reference evidence="17" key="1">
    <citation type="submission" date="2012-12" db="EMBL/GenBank/DDBJ databases">
        <authorList>
            <person name="Hellsten U."/>
            <person name="Grimwood J."/>
            <person name="Chapman J.A."/>
            <person name="Shapiro H."/>
            <person name="Aerts A."/>
            <person name="Otillar R.P."/>
            <person name="Terry A.Y."/>
            <person name="Boore J.L."/>
            <person name="Simakov O."/>
            <person name="Marletaz F."/>
            <person name="Cho S.-J."/>
            <person name="Edsinger-Gonzales E."/>
            <person name="Havlak P."/>
            <person name="Kuo D.-H."/>
            <person name="Larsson T."/>
            <person name="Lv J."/>
            <person name="Arendt D."/>
            <person name="Savage R."/>
            <person name="Osoegawa K."/>
            <person name="de Jong P."/>
            <person name="Lindberg D.R."/>
            <person name="Seaver E.C."/>
            <person name="Weisblat D.A."/>
            <person name="Putnam N.H."/>
            <person name="Grigoriev I.V."/>
            <person name="Rokhsar D.S."/>
        </authorList>
    </citation>
    <scope>NUCLEOTIDE SEQUENCE</scope>
</reference>
<dbReference type="InterPro" id="IPR001044">
    <property type="entry name" value="XPG/Rad2_eukaryotes"/>
</dbReference>
<dbReference type="PANTHER" id="PTHR16171:SF7">
    <property type="entry name" value="DNA REPAIR PROTEIN RAD2"/>
    <property type="match status" value="1"/>
</dbReference>